<dbReference type="GO" id="GO:0004800">
    <property type="term" value="F:thyroxine 5'-deiodinase activity"/>
    <property type="evidence" value="ECO:0007669"/>
    <property type="project" value="InterPro"/>
</dbReference>
<dbReference type="Gene3D" id="3.40.30.10">
    <property type="entry name" value="Glutaredoxin"/>
    <property type="match status" value="1"/>
</dbReference>
<dbReference type="AlphaFoldDB" id="R7TQ95"/>
<dbReference type="HOGENOM" id="CLU_1908672_0_0_1"/>
<evidence type="ECO:0000313" key="1">
    <source>
        <dbReference type="EMBL" id="ELT96083.1"/>
    </source>
</evidence>
<reference evidence="2" key="3">
    <citation type="submission" date="2015-06" db="UniProtKB">
        <authorList>
            <consortium name="EnsemblMetazoa"/>
        </authorList>
    </citation>
    <scope>IDENTIFICATION</scope>
</reference>
<organism evidence="1">
    <name type="scientific">Capitella teleta</name>
    <name type="common">Polychaete worm</name>
    <dbReference type="NCBI Taxonomy" id="283909"/>
    <lineage>
        <taxon>Eukaryota</taxon>
        <taxon>Metazoa</taxon>
        <taxon>Spiralia</taxon>
        <taxon>Lophotrochozoa</taxon>
        <taxon>Annelida</taxon>
        <taxon>Polychaeta</taxon>
        <taxon>Sedentaria</taxon>
        <taxon>Scolecida</taxon>
        <taxon>Capitellidae</taxon>
        <taxon>Capitella</taxon>
    </lineage>
</organism>
<reference evidence="1 3" key="2">
    <citation type="journal article" date="2013" name="Nature">
        <title>Insights into bilaterian evolution from three spiralian genomes.</title>
        <authorList>
            <person name="Simakov O."/>
            <person name="Marletaz F."/>
            <person name="Cho S.J."/>
            <person name="Edsinger-Gonzales E."/>
            <person name="Havlak P."/>
            <person name="Hellsten U."/>
            <person name="Kuo D.H."/>
            <person name="Larsson T."/>
            <person name="Lv J."/>
            <person name="Arendt D."/>
            <person name="Savage R."/>
            <person name="Osoegawa K."/>
            <person name="de Jong P."/>
            <person name="Grimwood J."/>
            <person name="Chapman J.A."/>
            <person name="Shapiro H."/>
            <person name="Aerts A."/>
            <person name="Otillar R.P."/>
            <person name="Terry A.Y."/>
            <person name="Boore J.L."/>
            <person name="Grigoriev I.V."/>
            <person name="Lindberg D.R."/>
            <person name="Seaver E.C."/>
            <person name="Weisblat D.A."/>
            <person name="Putnam N.H."/>
            <person name="Rokhsar D.S."/>
        </authorList>
    </citation>
    <scope>NUCLEOTIDE SEQUENCE</scope>
    <source>
        <strain evidence="1 3">I ESC-2004</strain>
    </source>
</reference>
<evidence type="ECO:0000313" key="3">
    <source>
        <dbReference type="Proteomes" id="UP000014760"/>
    </source>
</evidence>
<proteinExistence type="predicted"/>
<keyword evidence="3" id="KW-1185">Reference proteome</keyword>
<dbReference type="Proteomes" id="UP000014760">
    <property type="component" value="Unassembled WGS sequence"/>
</dbReference>
<dbReference type="EMBL" id="KB308919">
    <property type="protein sequence ID" value="ELT96083.1"/>
    <property type="molecule type" value="Genomic_DNA"/>
</dbReference>
<sequence>MKCRGANIMVVFSEVLVEDMHGVGSVSDAPPTDTVVEDVSANCTFLFDENEEIRERLIRRSSDMKKFYLSNELAEQVDFLAVYAEKAHPNDGHNFTYKSGFEVMQAKVLEKRLASAKAMVGTSGRNVEVLCRG</sequence>
<dbReference type="EMBL" id="AMQN01011520">
    <property type="status" value="NOT_ANNOTATED_CDS"/>
    <property type="molecule type" value="Genomic_DNA"/>
</dbReference>
<dbReference type="OrthoDB" id="428577at2759"/>
<name>R7TQ95_CAPTE</name>
<reference evidence="3" key="1">
    <citation type="submission" date="2012-12" db="EMBL/GenBank/DDBJ databases">
        <authorList>
            <person name="Hellsten U."/>
            <person name="Grimwood J."/>
            <person name="Chapman J.A."/>
            <person name="Shapiro H."/>
            <person name="Aerts A."/>
            <person name="Otillar R.P."/>
            <person name="Terry A.Y."/>
            <person name="Boore J.L."/>
            <person name="Simakov O."/>
            <person name="Marletaz F."/>
            <person name="Cho S.-J."/>
            <person name="Edsinger-Gonzales E."/>
            <person name="Havlak P."/>
            <person name="Kuo D.-H."/>
            <person name="Larsson T."/>
            <person name="Lv J."/>
            <person name="Arendt D."/>
            <person name="Savage R."/>
            <person name="Osoegawa K."/>
            <person name="de Jong P."/>
            <person name="Lindberg D.R."/>
            <person name="Seaver E.C."/>
            <person name="Weisblat D.A."/>
            <person name="Putnam N.H."/>
            <person name="Grigoriev I.V."/>
            <person name="Rokhsar D.S."/>
        </authorList>
    </citation>
    <scope>NUCLEOTIDE SEQUENCE</scope>
    <source>
        <strain evidence="3">I ESC-2004</strain>
    </source>
</reference>
<dbReference type="EnsemblMetazoa" id="CapteT195608">
    <property type="protein sequence ID" value="CapteP195608"/>
    <property type="gene ID" value="CapteG195608"/>
</dbReference>
<protein>
    <submittedName>
        <fullName evidence="1 2">Uncharacterized protein</fullName>
    </submittedName>
</protein>
<accession>R7TQ95</accession>
<gene>
    <name evidence="1" type="ORF">CAPTEDRAFT_195608</name>
</gene>
<evidence type="ECO:0000313" key="2">
    <source>
        <dbReference type="EnsemblMetazoa" id="CapteP195608"/>
    </source>
</evidence>
<dbReference type="Pfam" id="PF00837">
    <property type="entry name" value="T4_deiodinase"/>
    <property type="match status" value="1"/>
</dbReference>
<dbReference type="InterPro" id="IPR000643">
    <property type="entry name" value="Iodothyronine_deiodinase"/>
</dbReference>